<dbReference type="EMBL" id="DF842518">
    <property type="protein sequence ID" value="GAT46443.1"/>
    <property type="molecule type" value="Genomic_DNA"/>
</dbReference>
<dbReference type="Gene3D" id="3.30.40.10">
    <property type="entry name" value="Zinc/RING finger domain, C3HC4 (zinc finger)"/>
    <property type="match status" value="1"/>
</dbReference>
<name>A0ABQ0L5U8_MYCCL</name>
<dbReference type="InterPro" id="IPR001841">
    <property type="entry name" value="Znf_RING"/>
</dbReference>
<dbReference type="InterPro" id="IPR018957">
    <property type="entry name" value="Znf_C3HC4_RING-type"/>
</dbReference>
<proteinExistence type="predicted"/>
<evidence type="ECO:0000256" key="4">
    <source>
        <dbReference type="PROSITE-ProRule" id="PRU00175"/>
    </source>
</evidence>
<evidence type="ECO:0000259" key="6">
    <source>
        <dbReference type="PROSITE" id="PS50089"/>
    </source>
</evidence>
<dbReference type="Proteomes" id="UP000815677">
    <property type="component" value="Unassembled WGS sequence"/>
</dbReference>
<feature type="domain" description="RING-type" evidence="6">
    <location>
        <begin position="121"/>
        <end position="175"/>
    </location>
</feature>
<evidence type="ECO:0000256" key="1">
    <source>
        <dbReference type="ARBA" id="ARBA00022723"/>
    </source>
</evidence>
<feature type="region of interest" description="Disordered" evidence="5">
    <location>
        <begin position="1"/>
        <end position="37"/>
    </location>
</feature>
<protein>
    <recommendedName>
        <fullName evidence="6">RING-type domain-containing protein</fullName>
    </recommendedName>
</protein>
<dbReference type="PROSITE" id="PS00518">
    <property type="entry name" value="ZF_RING_1"/>
    <property type="match status" value="1"/>
</dbReference>
<dbReference type="SMART" id="SM00184">
    <property type="entry name" value="RING"/>
    <property type="match status" value="1"/>
</dbReference>
<reference evidence="7" key="1">
    <citation type="submission" date="2014-09" db="EMBL/GenBank/DDBJ databases">
        <title>Genome sequence of the luminous mushroom Mycena chlorophos for searching fungal bioluminescence genes.</title>
        <authorList>
            <person name="Tanaka Y."/>
            <person name="Kasuga D."/>
            <person name="Oba Y."/>
            <person name="Hase S."/>
            <person name="Sato K."/>
            <person name="Oba Y."/>
            <person name="Sakakibara Y."/>
        </authorList>
    </citation>
    <scope>NUCLEOTIDE SEQUENCE</scope>
</reference>
<keyword evidence="1" id="KW-0479">Metal-binding</keyword>
<evidence type="ECO:0000256" key="2">
    <source>
        <dbReference type="ARBA" id="ARBA00022771"/>
    </source>
</evidence>
<dbReference type="Pfam" id="PF00097">
    <property type="entry name" value="zf-C3HC4"/>
    <property type="match status" value="1"/>
</dbReference>
<dbReference type="InterPro" id="IPR017907">
    <property type="entry name" value="Znf_RING_CS"/>
</dbReference>
<dbReference type="SUPFAM" id="SSF57850">
    <property type="entry name" value="RING/U-box"/>
    <property type="match status" value="1"/>
</dbReference>
<gene>
    <name evidence="7" type="ORF">MCHLO_03974</name>
</gene>
<organism evidence="7 8">
    <name type="scientific">Mycena chlorophos</name>
    <name type="common">Agaric fungus</name>
    <name type="synonym">Agaricus chlorophos</name>
    <dbReference type="NCBI Taxonomy" id="658473"/>
    <lineage>
        <taxon>Eukaryota</taxon>
        <taxon>Fungi</taxon>
        <taxon>Dikarya</taxon>
        <taxon>Basidiomycota</taxon>
        <taxon>Agaricomycotina</taxon>
        <taxon>Agaricomycetes</taxon>
        <taxon>Agaricomycetidae</taxon>
        <taxon>Agaricales</taxon>
        <taxon>Marasmiineae</taxon>
        <taxon>Mycenaceae</taxon>
        <taxon>Mycena</taxon>
    </lineage>
</organism>
<evidence type="ECO:0000256" key="3">
    <source>
        <dbReference type="ARBA" id="ARBA00022833"/>
    </source>
</evidence>
<dbReference type="InterPro" id="IPR013083">
    <property type="entry name" value="Znf_RING/FYVE/PHD"/>
</dbReference>
<keyword evidence="8" id="KW-1185">Reference proteome</keyword>
<keyword evidence="3" id="KW-0862">Zinc</keyword>
<evidence type="ECO:0000256" key="5">
    <source>
        <dbReference type="SAM" id="MobiDB-lite"/>
    </source>
</evidence>
<accession>A0ABQ0L5U8</accession>
<evidence type="ECO:0000313" key="8">
    <source>
        <dbReference type="Proteomes" id="UP000815677"/>
    </source>
</evidence>
<evidence type="ECO:0000313" key="7">
    <source>
        <dbReference type="EMBL" id="GAT46443.1"/>
    </source>
</evidence>
<sequence>MRHKYPVSSSLAKLDARPRMPKVRSSSSLSKPSRKQEGRTIYSALDIERPFVTLGSTASGRATLCVGEKPVHLQRQLQRPMSKSLHAGWRLHRSRGVKRAMLLSGVHDPPYLEPLSPHHRCSICWGVKAHPVLSARFLFTRSDSLPEYPRTDCGHTFCFCCLRVWLQTSWRCPECMNILRETPRRNIDVQQWLLEAYPKLAEDESRPTYDFSSLVFPTI</sequence>
<dbReference type="PROSITE" id="PS50089">
    <property type="entry name" value="ZF_RING_2"/>
    <property type="match status" value="1"/>
</dbReference>
<keyword evidence="2 4" id="KW-0863">Zinc-finger</keyword>